<dbReference type="FunFam" id="3.10.110.10:FF:000005">
    <property type="entry name" value="NEDD8-conjugating enzyme Ubc12"/>
    <property type="match status" value="1"/>
</dbReference>
<dbReference type="PROSITE" id="PS50127">
    <property type="entry name" value="UBC_2"/>
    <property type="match status" value="1"/>
</dbReference>
<evidence type="ECO:0000256" key="13">
    <source>
        <dbReference type="ARBA" id="ARBA00044092"/>
    </source>
</evidence>
<dbReference type="EnsemblFungi" id="EJT76946">
    <property type="protein sequence ID" value="EJT76946"/>
    <property type="gene ID" value="GGTG_06860"/>
</dbReference>
<evidence type="ECO:0000256" key="2">
    <source>
        <dbReference type="ARBA" id="ARBA00022679"/>
    </source>
</evidence>
<dbReference type="PROSITE" id="PS00183">
    <property type="entry name" value="UBC_1"/>
    <property type="match status" value="1"/>
</dbReference>
<evidence type="ECO:0000256" key="4">
    <source>
        <dbReference type="ARBA" id="ARBA00022786"/>
    </source>
</evidence>
<proteinExistence type="inferred from homology"/>
<dbReference type="PANTHER" id="PTHR24067">
    <property type="entry name" value="UBIQUITIN-CONJUGATING ENZYME E2"/>
    <property type="match status" value="1"/>
</dbReference>
<reference evidence="20" key="5">
    <citation type="submission" date="2018-04" db="UniProtKB">
        <authorList>
            <consortium name="EnsemblFungi"/>
        </authorList>
    </citation>
    <scope>IDENTIFICATION</scope>
    <source>
        <strain evidence="20">R3-111a-1</strain>
    </source>
</reference>
<dbReference type="eggNOG" id="KOG0420">
    <property type="taxonomic scope" value="Eukaryota"/>
</dbReference>
<dbReference type="SMART" id="SM00212">
    <property type="entry name" value="UBCc"/>
    <property type="match status" value="1"/>
</dbReference>
<dbReference type="InterPro" id="IPR023313">
    <property type="entry name" value="UBQ-conjugating_AS"/>
</dbReference>
<sequence length="184" mass="20823">MLKIWSMKKEQQKAETAEGVAGGKKKKVTAAQLRVQKDLSELSLGSTMKTEFPDPDDILNFTLMIDPDEGMYRGGRFDFDFKINQNFPHEPPKVLCKQKIYHPNIDLEGKVCLNILREDWKPVLNLNAVIVGLQFLFLEPNASDPLNKEAAEDLRSNREGFKRNVRTSMGGGVIKGVSFDRVLK</sequence>
<evidence type="ECO:0000313" key="20">
    <source>
        <dbReference type="EnsemblFungi" id="EJT76946"/>
    </source>
</evidence>
<evidence type="ECO:0000313" key="19">
    <source>
        <dbReference type="EMBL" id="EJT76946.1"/>
    </source>
</evidence>
<evidence type="ECO:0000256" key="17">
    <source>
        <dbReference type="RuleBase" id="RU362109"/>
    </source>
</evidence>
<reference evidence="21" key="1">
    <citation type="submission" date="2010-07" db="EMBL/GenBank/DDBJ databases">
        <title>The genome sequence of Gaeumannomyces graminis var. tritici strain R3-111a-1.</title>
        <authorList>
            <consortium name="The Broad Institute Genome Sequencing Platform"/>
            <person name="Ma L.-J."/>
            <person name="Dead R."/>
            <person name="Young S."/>
            <person name="Zeng Q."/>
            <person name="Koehrsen M."/>
            <person name="Alvarado L."/>
            <person name="Berlin A."/>
            <person name="Chapman S.B."/>
            <person name="Chen Z."/>
            <person name="Freedman E."/>
            <person name="Gellesch M."/>
            <person name="Goldberg J."/>
            <person name="Griggs A."/>
            <person name="Gujja S."/>
            <person name="Heilman E.R."/>
            <person name="Heiman D."/>
            <person name="Hepburn T."/>
            <person name="Howarth C."/>
            <person name="Jen D."/>
            <person name="Larson L."/>
            <person name="Mehta T."/>
            <person name="Neiman D."/>
            <person name="Pearson M."/>
            <person name="Roberts A."/>
            <person name="Saif S."/>
            <person name="Shea T."/>
            <person name="Shenoy N."/>
            <person name="Sisk P."/>
            <person name="Stolte C."/>
            <person name="Sykes S."/>
            <person name="Walk T."/>
            <person name="White J."/>
            <person name="Yandava C."/>
            <person name="Haas B."/>
            <person name="Nusbaum C."/>
            <person name="Birren B."/>
        </authorList>
    </citation>
    <scope>NUCLEOTIDE SEQUENCE [LARGE SCALE GENOMIC DNA]</scope>
    <source>
        <strain evidence="21">R3-111a-1</strain>
    </source>
</reference>
<evidence type="ECO:0000313" key="21">
    <source>
        <dbReference type="Proteomes" id="UP000006039"/>
    </source>
</evidence>
<keyword evidence="3 17" id="KW-0547">Nucleotide-binding</keyword>
<evidence type="ECO:0000256" key="12">
    <source>
        <dbReference type="ARBA" id="ARBA00044084"/>
    </source>
</evidence>
<dbReference type="InterPro" id="IPR050113">
    <property type="entry name" value="Ub_conjugating_enzyme"/>
</dbReference>
<dbReference type="Gene3D" id="3.10.110.10">
    <property type="entry name" value="Ubiquitin Conjugating Enzyme"/>
    <property type="match status" value="1"/>
</dbReference>
<accession>J3P013</accession>
<evidence type="ECO:0000256" key="5">
    <source>
        <dbReference type="ARBA" id="ARBA00022840"/>
    </source>
</evidence>
<evidence type="ECO:0000256" key="16">
    <source>
        <dbReference type="PROSITE-ProRule" id="PRU10133"/>
    </source>
</evidence>
<dbReference type="InterPro" id="IPR000608">
    <property type="entry name" value="UBC"/>
</dbReference>
<comment type="catalytic activity">
    <reaction evidence="10">
        <text>[E1 NEDD8-activating enzyme]-S-[NEDD8 protein]-yl-L-cysteine + [E2 NEDD8-conjugating enzyme]-L-cysteine = [E1 NEDD8-activating enzyme]-L-cysteine + [E2 NEDD8-conjugating enzyme]-S-[NEDD8-protein]-yl-L-cysteine.</text>
        <dbReference type="EC" id="2.3.2.34"/>
    </reaction>
</comment>
<evidence type="ECO:0000256" key="1">
    <source>
        <dbReference type="ARBA" id="ARBA00005032"/>
    </source>
</evidence>
<dbReference type="RefSeq" id="XP_009222946.1">
    <property type="nucleotide sequence ID" value="XM_009224682.1"/>
</dbReference>
<dbReference type="STRING" id="644352.J3P013"/>
<evidence type="ECO:0000256" key="15">
    <source>
        <dbReference type="ARBA" id="ARBA00044315"/>
    </source>
</evidence>
<dbReference type="GO" id="GO:0061654">
    <property type="term" value="F:NEDD8 conjugating enzyme activity"/>
    <property type="evidence" value="ECO:0007669"/>
    <property type="project" value="UniProtKB-EC"/>
</dbReference>
<keyword evidence="4 17" id="KW-0833">Ubl conjugation pathway</keyword>
<keyword evidence="2" id="KW-0808">Transferase</keyword>
<dbReference type="InterPro" id="IPR016135">
    <property type="entry name" value="UBQ-conjugating_enzyme/RWD"/>
</dbReference>
<dbReference type="Pfam" id="PF00179">
    <property type="entry name" value="UQ_con"/>
    <property type="match status" value="1"/>
</dbReference>
<evidence type="ECO:0000256" key="14">
    <source>
        <dbReference type="ARBA" id="ARBA00044279"/>
    </source>
</evidence>
<reference evidence="20" key="4">
    <citation type="journal article" date="2015" name="G3 (Bethesda)">
        <title>Genome sequences of three phytopathogenic species of the Magnaporthaceae family of fungi.</title>
        <authorList>
            <person name="Okagaki L.H."/>
            <person name="Nunes C.C."/>
            <person name="Sailsbery J."/>
            <person name="Clay B."/>
            <person name="Brown D."/>
            <person name="John T."/>
            <person name="Oh Y."/>
            <person name="Young N."/>
            <person name="Fitzgerald M."/>
            <person name="Haas B.J."/>
            <person name="Zeng Q."/>
            <person name="Young S."/>
            <person name="Adiconis X."/>
            <person name="Fan L."/>
            <person name="Levin J.Z."/>
            <person name="Mitchell T.K."/>
            <person name="Okubara P.A."/>
            <person name="Farman M.L."/>
            <person name="Kohn L.M."/>
            <person name="Birren B."/>
            <person name="Ma L.-J."/>
            <person name="Dean R.A."/>
        </authorList>
    </citation>
    <scope>NUCLEOTIDE SEQUENCE</scope>
    <source>
        <strain evidence="20">R3-111a-1</strain>
    </source>
</reference>
<dbReference type="EMBL" id="GL385397">
    <property type="protein sequence ID" value="EJT76946.1"/>
    <property type="molecule type" value="Genomic_DNA"/>
</dbReference>
<evidence type="ECO:0000256" key="9">
    <source>
        <dbReference type="ARBA" id="ARBA00042190"/>
    </source>
</evidence>
<comment type="similarity">
    <text evidence="17">Belongs to the ubiquitin-conjugating enzyme family.</text>
</comment>
<dbReference type="OrthoDB" id="10249039at2759"/>
<reference evidence="19" key="2">
    <citation type="submission" date="2010-07" db="EMBL/GenBank/DDBJ databases">
        <authorList>
            <consortium name="The Broad Institute Genome Sequencing Platform"/>
            <consortium name="Broad Institute Genome Sequencing Center for Infectious Disease"/>
            <person name="Ma L.-J."/>
            <person name="Dead R."/>
            <person name="Young S."/>
            <person name="Zeng Q."/>
            <person name="Koehrsen M."/>
            <person name="Alvarado L."/>
            <person name="Berlin A."/>
            <person name="Chapman S.B."/>
            <person name="Chen Z."/>
            <person name="Freedman E."/>
            <person name="Gellesch M."/>
            <person name="Goldberg J."/>
            <person name="Griggs A."/>
            <person name="Gujja S."/>
            <person name="Heilman E.R."/>
            <person name="Heiman D."/>
            <person name="Hepburn T."/>
            <person name="Howarth C."/>
            <person name="Jen D."/>
            <person name="Larson L."/>
            <person name="Mehta T."/>
            <person name="Neiman D."/>
            <person name="Pearson M."/>
            <person name="Roberts A."/>
            <person name="Saif S."/>
            <person name="Shea T."/>
            <person name="Shenoy N."/>
            <person name="Sisk P."/>
            <person name="Stolte C."/>
            <person name="Sykes S."/>
            <person name="Walk T."/>
            <person name="White J."/>
            <person name="Yandava C."/>
            <person name="Haas B."/>
            <person name="Nusbaum C."/>
            <person name="Birren B."/>
        </authorList>
    </citation>
    <scope>NUCLEOTIDE SEQUENCE</scope>
    <source>
        <strain evidence="19">R3-111a-1</strain>
    </source>
</reference>
<protein>
    <recommendedName>
        <fullName evidence="13">NEDD8-conjugating enzyme UBC12</fullName>
        <ecNumber evidence="11">2.3.2.34</ecNumber>
    </recommendedName>
    <alternativeName>
        <fullName evidence="8">E2 ubiquitin-conjugating enzyme 2</fullName>
    </alternativeName>
    <alternativeName>
        <fullName evidence="12">NEDD8-conjugating enzyme Ubc12</fullName>
    </alternativeName>
    <alternativeName>
        <fullName evidence="14">RUB1-conjugating enzyme</fullName>
    </alternativeName>
    <alternativeName>
        <fullName evidence="15">Ubiquitin carrier protein 12</fullName>
    </alternativeName>
    <alternativeName>
        <fullName evidence="9">Ubiquitin carrier protein UBC2</fullName>
    </alternativeName>
    <alternativeName>
        <fullName evidence="6">Ubiquitin-conjugating enzyme E2 2</fullName>
    </alternativeName>
    <alternativeName>
        <fullName evidence="7">Ubiquitin-protein ligase UBC2</fullName>
    </alternativeName>
</protein>
<evidence type="ECO:0000256" key="8">
    <source>
        <dbReference type="ARBA" id="ARBA00042179"/>
    </source>
</evidence>
<dbReference type="SUPFAM" id="SSF54495">
    <property type="entry name" value="UBC-like"/>
    <property type="match status" value="1"/>
</dbReference>
<dbReference type="AlphaFoldDB" id="J3P013"/>
<dbReference type="FunCoup" id="J3P013">
    <property type="interactions" value="806"/>
</dbReference>
<dbReference type="EC" id="2.3.2.34" evidence="11"/>
<evidence type="ECO:0000256" key="11">
    <source>
        <dbReference type="ARBA" id="ARBA00044047"/>
    </source>
</evidence>
<keyword evidence="21" id="KW-1185">Reference proteome</keyword>
<evidence type="ECO:0000259" key="18">
    <source>
        <dbReference type="PROSITE" id="PS50127"/>
    </source>
</evidence>
<comment type="pathway">
    <text evidence="1">Protein modification; protein neddylation.</text>
</comment>
<evidence type="ECO:0000256" key="7">
    <source>
        <dbReference type="ARBA" id="ARBA00041569"/>
    </source>
</evidence>
<feature type="domain" description="UBC core" evidence="18">
    <location>
        <begin position="30"/>
        <end position="174"/>
    </location>
</feature>
<feature type="active site" description="Glycyl thioester intermediate" evidence="16">
    <location>
        <position position="112"/>
    </location>
</feature>
<dbReference type="GO" id="GO:0005524">
    <property type="term" value="F:ATP binding"/>
    <property type="evidence" value="ECO:0007669"/>
    <property type="project" value="UniProtKB-UniRule"/>
</dbReference>
<gene>
    <name evidence="20" type="primary">20347318</name>
    <name evidence="19" type="ORF">GGTG_06860</name>
</gene>
<evidence type="ECO:0000256" key="3">
    <source>
        <dbReference type="ARBA" id="ARBA00022741"/>
    </source>
</evidence>
<dbReference type="GeneID" id="20347318"/>
<evidence type="ECO:0000256" key="6">
    <source>
        <dbReference type="ARBA" id="ARBA00039884"/>
    </source>
</evidence>
<dbReference type="CDD" id="cd23794">
    <property type="entry name" value="UBCc_UBE2F_UBE2M"/>
    <property type="match status" value="1"/>
</dbReference>
<keyword evidence="5 17" id="KW-0067">ATP-binding</keyword>
<evidence type="ECO:0000256" key="10">
    <source>
        <dbReference type="ARBA" id="ARBA00043698"/>
    </source>
</evidence>
<organism evidence="19">
    <name type="scientific">Gaeumannomyces tritici (strain R3-111a-1)</name>
    <name type="common">Wheat and barley take-all root rot fungus</name>
    <name type="synonym">Gaeumannomyces graminis var. tritici</name>
    <dbReference type="NCBI Taxonomy" id="644352"/>
    <lineage>
        <taxon>Eukaryota</taxon>
        <taxon>Fungi</taxon>
        <taxon>Dikarya</taxon>
        <taxon>Ascomycota</taxon>
        <taxon>Pezizomycotina</taxon>
        <taxon>Sordariomycetes</taxon>
        <taxon>Sordariomycetidae</taxon>
        <taxon>Magnaporthales</taxon>
        <taxon>Magnaporthaceae</taxon>
        <taxon>Gaeumannomyces</taxon>
    </lineage>
</organism>
<dbReference type="Proteomes" id="UP000006039">
    <property type="component" value="Unassembled WGS sequence"/>
</dbReference>
<reference evidence="19" key="3">
    <citation type="submission" date="2010-09" db="EMBL/GenBank/DDBJ databases">
        <title>Annotation of Gaeumannomyces graminis var. tritici R3-111a-1.</title>
        <authorList>
            <consortium name="The Broad Institute Genome Sequencing Platform"/>
            <person name="Ma L.-J."/>
            <person name="Dead R."/>
            <person name="Young S.K."/>
            <person name="Zeng Q."/>
            <person name="Gargeya S."/>
            <person name="Fitzgerald M."/>
            <person name="Haas B."/>
            <person name="Abouelleil A."/>
            <person name="Alvarado L."/>
            <person name="Arachchi H.M."/>
            <person name="Berlin A."/>
            <person name="Brown A."/>
            <person name="Chapman S.B."/>
            <person name="Chen Z."/>
            <person name="Dunbar C."/>
            <person name="Freedman E."/>
            <person name="Gearin G."/>
            <person name="Gellesch M."/>
            <person name="Goldberg J."/>
            <person name="Griggs A."/>
            <person name="Gujja S."/>
            <person name="Heiman D."/>
            <person name="Howarth C."/>
            <person name="Larson L."/>
            <person name="Lui A."/>
            <person name="MacDonald P.J.P."/>
            <person name="Mehta T."/>
            <person name="Montmayeur A."/>
            <person name="Murphy C."/>
            <person name="Neiman D."/>
            <person name="Pearson M."/>
            <person name="Priest M."/>
            <person name="Roberts A."/>
            <person name="Saif S."/>
            <person name="Shea T."/>
            <person name="Shenoy N."/>
            <person name="Sisk P."/>
            <person name="Stolte C."/>
            <person name="Sykes S."/>
            <person name="Yandava C."/>
            <person name="Wortman J."/>
            <person name="Nusbaum C."/>
            <person name="Birren B."/>
        </authorList>
    </citation>
    <scope>NUCLEOTIDE SEQUENCE</scope>
    <source>
        <strain evidence="19">R3-111a-1</strain>
    </source>
</reference>
<dbReference type="VEuPathDB" id="FungiDB:GGTG_06860"/>
<name>J3P013_GAET3</name>
<dbReference type="HOGENOM" id="CLU_030988_6_0_1"/>